<dbReference type="AlphaFoldDB" id="A0A5E6MAT4"/>
<evidence type="ECO:0000256" key="1">
    <source>
        <dbReference type="SAM" id="MobiDB-lite"/>
    </source>
</evidence>
<reference evidence="2" key="1">
    <citation type="submission" date="2019-09" db="EMBL/GenBank/DDBJ databases">
        <authorList>
            <person name="Cremers G."/>
        </authorList>
    </citation>
    <scope>NUCLEOTIDE SEQUENCE [LARGE SCALE GENOMIC DNA]</scope>
    <source>
        <strain evidence="2">3B</strain>
    </source>
</reference>
<feature type="region of interest" description="Disordered" evidence="1">
    <location>
        <begin position="88"/>
        <end position="109"/>
    </location>
</feature>
<evidence type="ECO:0000313" key="3">
    <source>
        <dbReference type="Proteomes" id="UP000381693"/>
    </source>
</evidence>
<feature type="compositionally biased region" description="Polar residues" evidence="1">
    <location>
        <begin position="22"/>
        <end position="33"/>
    </location>
</feature>
<dbReference type="EMBL" id="CABFUZ020000111">
    <property type="protein sequence ID" value="VVM06309.1"/>
    <property type="molecule type" value="Genomic_DNA"/>
</dbReference>
<keyword evidence="3" id="KW-1185">Reference proteome</keyword>
<name>A0A5E6MAT4_9BACT</name>
<dbReference type="Proteomes" id="UP000381693">
    <property type="component" value="Unassembled WGS sequence"/>
</dbReference>
<organism evidence="2 3">
    <name type="scientific">Methylacidimicrobium cyclopophantes</name>
    <dbReference type="NCBI Taxonomy" id="1041766"/>
    <lineage>
        <taxon>Bacteria</taxon>
        <taxon>Pseudomonadati</taxon>
        <taxon>Verrucomicrobiota</taxon>
        <taxon>Methylacidimicrobium</taxon>
    </lineage>
</organism>
<protein>
    <submittedName>
        <fullName evidence="2">Uncharacterized protein</fullName>
    </submittedName>
</protein>
<sequence length="193" mass="21097">MARMRSEKTQRPFPPLNCPMRSKQQPPTRSSWASAPGIRNEEPPSSDPSRPPPAGLTPGGFDLPRIDDRSQDGAGAAARWIAAKLGPFRAAPASRRQTPPRKVASPDFRHGTSGGSCYLDCGFDWDFAQTFPLGCARRLPRSSPIGSPSRYIEETPILPLRRCPAPPFDELSSSQKPSAPFTCFQQIHLPAMC</sequence>
<comment type="caution">
    <text evidence="2">The sequence shown here is derived from an EMBL/GenBank/DDBJ whole genome shotgun (WGS) entry which is preliminary data.</text>
</comment>
<gene>
    <name evidence="2" type="ORF">MAMC_01029</name>
</gene>
<feature type="region of interest" description="Disordered" evidence="1">
    <location>
        <begin position="1"/>
        <end position="75"/>
    </location>
</feature>
<evidence type="ECO:0000313" key="2">
    <source>
        <dbReference type="EMBL" id="VVM06309.1"/>
    </source>
</evidence>
<proteinExistence type="predicted"/>
<accession>A0A5E6MAT4</accession>
<feature type="compositionally biased region" description="Basic and acidic residues" evidence="1">
    <location>
        <begin position="1"/>
        <end position="10"/>
    </location>
</feature>
<feature type="compositionally biased region" description="Pro residues" evidence="1">
    <location>
        <begin position="45"/>
        <end position="55"/>
    </location>
</feature>